<keyword evidence="1" id="KW-1133">Transmembrane helix</keyword>
<gene>
    <name evidence="2" type="ORF">COU17_03515</name>
</gene>
<feature type="transmembrane region" description="Helical" evidence="1">
    <location>
        <begin position="110"/>
        <end position="129"/>
    </location>
</feature>
<evidence type="ECO:0000256" key="1">
    <source>
        <dbReference type="SAM" id="Phobius"/>
    </source>
</evidence>
<accession>A0A2M6WDL3</accession>
<protein>
    <submittedName>
        <fullName evidence="2">Uncharacterized protein</fullName>
    </submittedName>
</protein>
<feature type="transmembrane region" description="Helical" evidence="1">
    <location>
        <begin position="39"/>
        <end position="58"/>
    </location>
</feature>
<dbReference type="EMBL" id="PFBJ01000019">
    <property type="protein sequence ID" value="PIT90889.1"/>
    <property type="molecule type" value="Genomic_DNA"/>
</dbReference>
<dbReference type="Proteomes" id="UP000228809">
    <property type="component" value="Unassembled WGS sequence"/>
</dbReference>
<reference evidence="3" key="1">
    <citation type="submission" date="2017-09" db="EMBL/GenBank/DDBJ databases">
        <title>Depth-based differentiation of microbial function through sediment-hosted aquifers and enrichment of novel symbionts in the deep terrestrial subsurface.</title>
        <authorList>
            <person name="Probst A.J."/>
            <person name="Ladd B."/>
            <person name="Jarett J.K."/>
            <person name="Geller-Mcgrath D.E."/>
            <person name="Sieber C.M.K."/>
            <person name="Emerson J.B."/>
            <person name="Anantharaman K."/>
            <person name="Thomas B.C."/>
            <person name="Malmstrom R."/>
            <person name="Stieglmeier M."/>
            <person name="Klingl A."/>
            <person name="Woyke T."/>
            <person name="Ryan C.M."/>
            <person name="Banfield J.F."/>
        </authorList>
    </citation>
    <scope>NUCLEOTIDE SEQUENCE [LARGE SCALE GENOMIC DNA]</scope>
</reference>
<keyword evidence="1" id="KW-0812">Transmembrane</keyword>
<name>A0A2M6WDL3_9BACT</name>
<evidence type="ECO:0000313" key="3">
    <source>
        <dbReference type="Proteomes" id="UP000228809"/>
    </source>
</evidence>
<evidence type="ECO:0000313" key="2">
    <source>
        <dbReference type="EMBL" id="PIT90889.1"/>
    </source>
</evidence>
<organism evidence="2 3">
    <name type="scientific">Candidatus Kaiserbacteria bacterium CG10_big_fil_rev_8_21_14_0_10_49_17</name>
    <dbReference type="NCBI Taxonomy" id="1974609"/>
    <lineage>
        <taxon>Bacteria</taxon>
        <taxon>Candidatus Kaiseribacteriota</taxon>
    </lineage>
</organism>
<proteinExistence type="predicted"/>
<feature type="transmembrane region" description="Helical" evidence="1">
    <location>
        <begin position="70"/>
        <end position="89"/>
    </location>
</feature>
<dbReference type="AlphaFoldDB" id="A0A2M6WDL3"/>
<feature type="transmembrane region" description="Helical" evidence="1">
    <location>
        <begin position="135"/>
        <end position="155"/>
    </location>
</feature>
<sequence>MEKLRELDLFLIKKFFEPLCRFVEGKIGKNQFWQARMCMHVYIVTILVVGGLVLVGGIDETHIPLSGRIFLAFVLLLLLLLGPLFIHRIRILEEKAQRSDYALRLQHERLLWPMRLTFLAIFSTLSVWNFFHFPILIGVLYSAGLQGYVLAQYLLACEPKTPEKKEEKSPNLKPASA</sequence>
<keyword evidence="1" id="KW-0472">Membrane</keyword>
<comment type="caution">
    <text evidence="2">The sequence shown here is derived from an EMBL/GenBank/DDBJ whole genome shotgun (WGS) entry which is preliminary data.</text>
</comment>